<evidence type="ECO:0000256" key="1">
    <source>
        <dbReference type="ARBA" id="ARBA00005898"/>
    </source>
</evidence>
<feature type="short sequence motif" description="Meso-diaminopimelate recognition motif" evidence="11">
    <location>
        <begin position="453"/>
        <end position="456"/>
    </location>
</feature>
<dbReference type="Gene3D" id="3.90.190.20">
    <property type="entry name" value="Mur ligase, C-terminal domain"/>
    <property type="match status" value="1"/>
</dbReference>
<dbReference type="InterPro" id="IPR013221">
    <property type="entry name" value="Mur_ligase_cen"/>
</dbReference>
<dbReference type="Pfam" id="PF01225">
    <property type="entry name" value="Mur_ligase"/>
    <property type="match status" value="1"/>
</dbReference>
<keyword evidence="4 11" id="KW-0132">Cell division</keyword>
<dbReference type="InterPro" id="IPR036565">
    <property type="entry name" value="Mur-like_cat_sf"/>
</dbReference>
<dbReference type="OrthoDB" id="9800958at2"/>
<dbReference type="NCBIfam" id="NF001124">
    <property type="entry name" value="PRK00139.1-2"/>
    <property type="match status" value="1"/>
</dbReference>
<proteinExistence type="inferred from homology"/>
<dbReference type="GO" id="GO:0051301">
    <property type="term" value="P:cell division"/>
    <property type="evidence" value="ECO:0007669"/>
    <property type="project" value="UniProtKB-KW"/>
</dbReference>
<keyword evidence="3 11" id="KW-0436">Ligase</keyword>
<dbReference type="InterPro" id="IPR018109">
    <property type="entry name" value="Folylpolyglutamate_synth_CS"/>
</dbReference>
<feature type="domain" description="Mur ligase N-terminal catalytic" evidence="13">
    <location>
        <begin position="69"/>
        <end position="143"/>
    </location>
</feature>
<evidence type="ECO:0000256" key="10">
    <source>
        <dbReference type="ARBA" id="ARBA00023316"/>
    </source>
</evidence>
<dbReference type="GO" id="GO:0009252">
    <property type="term" value="P:peptidoglycan biosynthetic process"/>
    <property type="evidence" value="ECO:0007669"/>
    <property type="project" value="UniProtKB-UniRule"/>
</dbReference>
<dbReference type="PANTHER" id="PTHR23135:SF4">
    <property type="entry name" value="UDP-N-ACETYLMURAMOYL-L-ALANYL-D-GLUTAMATE--2,6-DIAMINOPIMELATE LIGASE MURE HOMOLOG, CHLOROPLASTIC"/>
    <property type="match status" value="1"/>
</dbReference>
<evidence type="ECO:0000256" key="2">
    <source>
        <dbReference type="ARBA" id="ARBA00022490"/>
    </source>
</evidence>
<keyword evidence="6 11" id="KW-0067">ATP-binding</keyword>
<evidence type="ECO:0000256" key="11">
    <source>
        <dbReference type="HAMAP-Rule" id="MF_00208"/>
    </source>
</evidence>
<keyword evidence="11" id="KW-0460">Magnesium</keyword>
<dbReference type="NCBIfam" id="NF001126">
    <property type="entry name" value="PRK00139.1-4"/>
    <property type="match status" value="1"/>
</dbReference>
<feature type="binding site" evidence="11">
    <location>
        <position position="225"/>
    </location>
    <ligand>
        <name>UDP-N-acetyl-alpha-D-muramoyl-L-alanyl-D-glutamate</name>
        <dbReference type="ChEBI" id="CHEBI:83900"/>
    </ligand>
</feature>
<protein>
    <recommendedName>
        <fullName evidence="11">UDP-N-acetylmuramoyl-L-alanyl-D-glutamate--2,6-diaminopimelate ligase</fullName>
        <ecNumber evidence="11">6.3.2.13</ecNumber>
    </recommendedName>
    <alternativeName>
        <fullName evidence="11">Meso-A2pm-adding enzyme</fullName>
    </alternativeName>
    <alternativeName>
        <fullName evidence="11">Meso-diaminopimelate-adding enzyme</fullName>
    </alternativeName>
    <alternativeName>
        <fullName evidence="11">UDP-MurNAc-L-Ala-D-Glu:meso-diaminopimelate ligase</fullName>
    </alternativeName>
    <alternativeName>
        <fullName evidence="11">UDP-MurNAc-tripeptide synthetase</fullName>
    </alternativeName>
    <alternativeName>
        <fullName evidence="11">UDP-N-acetylmuramyl-tripeptide synthetase</fullName>
    </alternativeName>
</protein>
<keyword evidence="17" id="KW-1185">Reference proteome</keyword>
<evidence type="ECO:0000256" key="9">
    <source>
        <dbReference type="ARBA" id="ARBA00023306"/>
    </source>
</evidence>
<evidence type="ECO:0000256" key="3">
    <source>
        <dbReference type="ARBA" id="ARBA00022598"/>
    </source>
</evidence>
<dbReference type="HAMAP" id="MF_00208">
    <property type="entry name" value="MurE"/>
    <property type="match status" value="1"/>
</dbReference>
<evidence type="ECO:0000313" key="17">
    <source>
        <dbReference type="Proteomes" id="UP000078486"/>
    </source>
</evidence>
<comment type="PTM">
    <text evidence="11">Carboxylation is probably crucial for Mg(2+) binding and, consequently, for the gamma-phosphate positioning of ATP.</text>
</comment>
<dbReference type="SUPFAM" id="SSF53244">
    <property type="entry name" value="MurD-like peptide ligases, peptide-binding domain"/>
    <property type="match status" value="1"/>
</dbReference>
<dbReference type="NCBIfam" id="TIGR01085">
    <property type="entry name" value="murE"/>
    <property type="match status" value="1"/>
</dbReference>
<dbReference type="GO" id="GO:0008765">
    <property type="term" value="F:UDP-N-acetylmuramoylalanyl-D-glutamate-2,6-diaminopimelate ligase activity"/>
    <property type="evidence" value="ECO:0007669"/>
    <property type="project" value="UniProtKB-UniRule"/>
</dbReference>
<keyword evidence="7 11" id="KW-0133">Cell shape</keyword>
<evidence type="ECO:0000313" key="16">
    <source>
        <dbReference type="EMBL" id="OAM91395.1"/>
    </source>
</evidence>
<dbReference type="Gene3D" id="3.40.1390.10">
    <property type="entry name" value="MurE/MurF, N-terminal domain"/>
    <property type="match status" value="1"/>
</dbReference>
<evidence type="ECO:0000256" key="5">
    <source>
        <dbReference type="ARBA" id="ARBA00022741"/>
    </source>
</evidence>
<evidence type="ECO:0000256" key="12">
    <source>
        <dbReference type="RuleBase" id="RU004135"/>
    </source>
</evidence>
<evidence type="ECO:0000256" key="8">
    <source>
        <dbReference type="ARBA" id="ARBA00022984"/>
    </source>
</evidence>
<feature type="domain" description="Mur ligase central" evidence="15">
    <location>
        <begin position="155"/>
        <end position="358"/>
    </location>
</feature>
<gene>
    <name evidence="11" type="primary">murE</name>
    <name evidence="16" type="ORF">AW736_03275</name>
</gene>
<feature type="binding site" evidence="11">
    <location>
        <position position="231"/>
    </location>
    <ligand>
        <name>UDP-N-acetyl-alpha-D-muramoyl-L-alanyl-D-glutamate</name>
        <dbReference type="ChEBI" id="CHEBI:83900"/>
    </ligand>
</feature>
<dbReference type="Gene3D" id="3.40.1190.10">
    <property type="entry name" value="Mur-like, catalytic domain"/>
    <property type="match status" value="1"/>
</dbReference>
<feature type="binding site" evidence="11">
    <location>
        <position position="429"/>
    </location>
    <ligand>
        <name>meso-2,6-diaminopimelate</name>
        <dbReference type="ChEBI" id="CHEBI:57791"/>
    </ligand>
</feature>
<reference evidence="16 17" key="1">
    <citation type="submission" date="2016-01" db="EMBL/GenBank/DDBJ databases">
        <title>High potential of lignocellulose degradation of a new Verrucomicrobia species.</title>
        <authorList>
            <person name="Wang Y."/>
            <person name="Shi Y."/>
            <person name="Qiu Z."/>
            <person name="Liu S."/>
            <person name="Yang H."/>
        </authorList>
    </citation>
    <scope>NUCLEOTIDE SEQUENCE [LARGE SCALE GENOMIC DNA]</scope>
    <source>
        <strain evidence="16 17">TSB47</strain>
    </source>
</reference>
<keyword evidence="2 11" id="KW-0963">Cytoplasm</keyword>
<dbReference type="PROSITE" id="PS01011">
    <property type="entry name" value="FOLYLPOLYGLU_SYNT_1"/>
    <property type="match status" value="1"/>
</dbReference>
<dbReference type="GO" id="GO:0005737">
    <property type="term" value="C:cytoplasm"/>
    <property type="evidence" value="ECO:0007669"/>
    <property type="project" value="UniProtKB-SubCell"/>
</dbReference>
<keyword evidence="8 11" id="KW-0573">Peptidoglycan synthesis</keyword>
<dbReference type="InterPro" id="IPR005761">
    <property type="entry name" value="UDP-N-AcMur-Glu-dNH2Pim_ligase"/>
</dbReference>
<dbReference type="PANTHER" id="PTHR23135">
    <property type="entry name" value="MUR LIGASE FAMILY MEMBER"/>
    <property type="match status" value="1"/>
</dbReference>
<dbReference type="SUPFAM" id="SSF63418">
    <property type="entry name" value="MurE/MurF N-terminal domain"/>
    <property type="match status" value="1"/>
</dbReference>
<feature type="binding site" evidence="11">
    <location>
        <position position="76"/>
    </location>
    <ligand>
        <name>UDP-N-acetyl-alpha-D-muramoyl-L-alanyl-D-glutamate</name>
        <dbReference type="ChEBI" id="CHEBI:83900"/>
    </ligand>
</feature>
<dbReference type="GO" id="GO:0008360">
    <property type="term" value="P:regulation of cell shape"/>
    <property type="evidence" value="ECO:0007669"/>
    <property type="project" value="UniProtKB-KW"/>
</dbReference>
<comment type="similarity">
    <text evidence="1 11">Belongs to the MurCDEF family. MurE subfamily.</text>
</comment>
<dbReference type="EMBL" id="LRRQ01000028">
    <property type="protein sequence ID" value="OAM91395.1"/>
    <property type="molecule type" value="Genomic_DNA"/>
</dbReference>
<comment type="catalytic activity">
    <reaction evidence="11">
        <text>UDP-N-acetyl-alpha-D-muramoyl-L-alanyl-D-glutamate + meso-2,6-diaminopimelate + ATP = UDP-N-acetyl-alpha-D-muramoyl-L-alanyl-gamma-D-glutamyl-meso-2,6-diaminopimelate + ADP + phosphate + H(+)</text>
        <dbReference type="Rhea" id="RHEA:23676"/>
        <dbReference type="ChEBI" id="CHEBI:15378"/>
        <dbReference type="ChEBI" id="CHEBI:30616"/>
        <dbReference type="ChEBI" id="CHEBI:43474"/>
        <dbReference type="ChEBI" id="CHEBI:57791"/>
        <dbReference type="ChEBI" id="CHEBI:83900"/>
        <dbReference type="ChEBI" id="CHEBI:83905"/>
        <dbReference type="ChEBI" id="CHEBI:456216"/>
        <dbReference type="EC" id="6.3.2.13"/>
    </reaction>
</comment>
<dbReference type="AlphaFoldDB" id="A0A178IQ51"/>
<feature type="binding site" evidence="11">
    <location>
        <begin position="198"/>
        <end position="199"/>
    </location>
    <ligand>
        <name>UDP-N-acetyl-alpha-D-muramoyl-L-alanyl-D-glutamate</name>
        <dbReference type="ChEBI" id="CHEBI:83900"/>
    </ligand>
</feature>
<dbReference type="GO" id="GO:0071555">
    <property type="term" value="P:cell wall organization"/>
    <property type="evidence" value="ECO:0007669"/>
    <property type="project" value="UniProtKB-KW"/>
</dbReference>
<feature type="binding site" evidence="11">
    <location>
        <begin position="157"/>
        <end position="163"/>
    </location>
    <ligand>
        <name>ATP</name>
        <dbReference type="ChEBI" id="CHEBI:30616"/>
    </ligand>
</feature>
<feature type="binding site" evidence="11">
    <location>
        <position position="504"/>
    </location>
    <ligand>
        <name>meso-2,6-diaminopimelate</name>
        <dbReference type="ChEBI" id="CHEBI:57791"/>
    </ligand>
</feature>
<comment type="pathway">
    <text evidence="11 12">Cell wall biogenesis; peptidoglycan biosynthesis.</text>
</comment>
<comment type="cofactor">
    <cofactor evidence="11">
        <name>Mg(2+)</name>
        <dbReference type="ChEBI" id="CHEBI:18420"/>
    </cofactor>
</comment>
<evidence type="ECO:0000259" key="13">
    <source>
        <dbReference type="Pfam" id="PF01225"/>
    </source>
</evidence>
<feature type="domain" description="Mur ligase C-terminal" evidence="14">
    <location>
        <begin position="380"/>
        <end position="506"/>
    </location>
</feature>
<feature type="binding site" evidence="11">
    <location>
        <begin position="453"/>
        <end position="456"/>
    </location>
    <ligand>
        <name>meso-2,6-diaminopimelate</name>
        <dbReference type="ChEBI" id="CHEBI:57791"/>
    </ligand>
</feature>
<evidence type="ECO:0000256" key="6">
    <source>
        <dbReference type="ARBA" id="ARBA00022840"/>
    </source>
</evidence>
<keyword evidence="10 11" id="KW-0961">Cell wall biogenesis/degradation</keyword>
<dbReference type="STRING" id="1184151.AW736_03275"/>
<organism evidence="16 17">
    <name type="scientific">Termitidicoccus mucosus</name>
    <dbReference type="NCBI Taxonomy" id="1184151"/>
    <lineage>
        <taxon>Bacteria</taxon>
        <taxon>Pseudomonadati</taxon>
        <taxon>Verrucomicrobiota</taxon>
        <taxon>Opitutia</taxon>
        <taxon>Opitutales</taxon>
        <taxon>Opitutaceae</taxon>
        <taxon>Termitidicoccus</taxon>
    </lineage>
</organism>
<dbReference type="InterPro" id="IPR000713">
    <property type="entry name" value="Mur_ligase_N"/>
</dbReference>
<evidence type="ECO:0000256" key="4">
    <source>
        <dbReference type="ARBA" id="ARBA00022618"/>
    </source>
</evidence>
<evidence type="ECO:0000256" key="7">
    <source>
        <dbReference type="ARBA" id="ARBA00022960"/>
    </source>
</evidence>
<feature type="modified residue" description="N6-carboxylysine" evidence="11">
    <location>
        <position position="265"/>
    </location>
</feature>
<dbReference type="GO" id="GO:0005524">
    <property type="term" value="F:ATP binding"/>
    <property type="evidence" value="ECO:0007669"/>
    <property type="project" value="UniProtKB-UniRule"/>
</dbReference>
<dbReference type="GO" id="GO:0004326">
    <property type="term" value="F:tetrahydrofolylpolyglutamate synthase activity"/>
    <property type="evidence" value="ECO:0007669"/>
    <property type="project" value="InterPro"/>
</dbReference>
<evidence type="ECO:0000259" key="15">
    <source>
        <dbReference type="Pfam" id="PF08245"/>
    </source>
</evidence>
<dbReference type="EC" id="6.3.2.13" evidence="11"/>
<keyword evidence="5 11" id="KW-0547">Nucleotide-binding</keyword>
<accession>A0A178IQ51</accession>
<dbReference type="UniPathway" id="UPA00219"/>
<dbReference type="InterPro" id="IPR004101">
    <property type="entry name" value="Mur_ligase_C"/>
</dbReference>
<dbReference type="SUPFAM" id="SSF53623">
    <property type="entry name" value="MurD-like peptide ligases, catalytic domain"/>
    <property type="match status" value="1"/>
</dbReference>
<feature type="binding site" evidence="11">
    <location>
        <position position="508"/>
    </location>
    <ligand>
        <name>meso-2,6-diaminopimelate</name>
        <dbReference type="ChEBI" id="CHEBI:57791"/>
    </ligand>
</feature>
<dbReference type="Pfam" id="PF08245">
    <property type="entry name" value="Mur_ligase_M"/>
    <property type="match status" value="1"/>
</dbReference>
<sequence length="537" mass="58474">MIGYLTHDHSLINAFRAFAAAPASAASRGRARRKPVTAEERIFKMAPKLSDYFGAGEIIASKGALDRPISGIVMDSRRVVPGNLFFALPGLRTDGSSFIDEAVTRGAVAVVTAKLPVHAPAKVTFIQVADPRAQLARVAQRYYRFPDRDMSVVGVTGTNGKTTVSHLVKHLLNGDQRVGLIGTINYDLGARTVPSFKTTPESVDIYGMLAQMRDAGCRQAVMEVSSHGIDQQRVLGLGFNVAVFTNLTRDHLDYHKTLDSYFEVKTRLFTGGTGAAPKLAVINLDDPHGEKLAALIPEGSRTVTFGENPRAQIRAEDVSLNFKNTTFRLVWPGGAMQVESPLIGRYNVSNLLAAIATAWALGRDPVVFMPRLKTFPGVAGRMERIEAGQPFNVLVDYAHTDDALRNALGMLRAITPGRLLVVFGCGGNRDRSKRPLMVRAVQEQADFAFATADNPRGESLAQIFADMKAGVTAPDKITWIEDRRRAIGHALDIAQPGDCLLVAGKGHESYQEFADTVIPFDDRQIVRELIAVKTLKN</sequence>
<dbReference type="Pfam" id="PF02875">
    <property type="entry name" value="Mur_ligase_C"/>
    <property type="match status" value="1"/>
</dbReference>
<dbReference type="InterPro" id="IPR036615">
    <property type="entry name" value="Mur_ligase_C_dom_sf"/>
</dbReference>
<feature type="binding site" evidence="11">
    <location>
        <position position="233"/>
    </location>
    <ligand>
        <name>UDP-N-acetyl-alpha-D-muramoyl-L-alanyl-D-glutamate</name>
        <dbReference type="ChEBI" id="CHEBI:83900"/>
    </ligand>
</feature>
<comment type="caution">
    <text evidence="16">The sequence shown here is derived from an EMBL/GenBank/DDBJ whole genome shotgun (WGS) entry which is preliminary data.</text>
</comment>
<dbReference type="GO" id="GO:0000287">
    <property type="term" value="F:magnesium ion binding"/>
    <property type="evidence" value="ECO:0007669"/>
    <property type="project" value="UniProtKB-UniRule"/>
</dbReference>
<dbReference type="Proteomes" id="UP000078486">
    <property type="component" value="Unassembled WGS sequence"/>
</dbReference>
<comment type="subcellular location">
    <subcellularLocation>
        <location evidence="11 12">Cytoplasm</location>
    </subcellularLocation>
</comment>
<comment type="caution">
    <text evidence="11">Lacks conserved residue(s) required for the propagation of feature annotation.</text>
</comment>
<keyword evidence="9 11" id="KW-0131">Cell cycle</keyword>
<comment type="function">
    <text evidence="11">Catalyzes the addition of meso-diaminopimelic acid to the nucleotide precursor UDP-N-acetylmuramoyl-L-alanyl-D-glutamate (UMAG) in the biosynthesis of bacterial cell-wall peptidoglycan.</text>
</comment>
<evidence type="ECO:0000259" key="14">
    <source>
        <dbReference type="Pfam" id="PF02875"/>
    </source>
</evidence>
<name>A0A178IQ51_9BACT</name>
<dbReference type="InterPro" id="IPR035911">
    <property type="entry name" value="MurE/MurF_N"/>
</dbReference>